<evidence type="ECO:0000313" key="2">
    <source>
        <dbReference type="EMBL" id="KAI7733010.1"/>
    </source>
</evidence>
<reference evidence="2" key="1">
    <citation type="submission" date="2022-06" db="EMBL/GenBank/DDBJ databases">
        <title>Uncovering the hologenomic basis of an extraordinary plant invasion.</title>
        <authorList>
            <person name="Bieker V.C."/>
            <person name="Martin M.D."/>
            <person name="Gilbert T."/>
            <person name="Hodgins K."/>
            <person name="Battlay P."/>
            <person name="Petersen B."/>
            <person name="Wilson J."/>
        </authorList>
    </citation>
    <scope>NUCLEOTIDE SEQUENCE</scope>
    <source>
        <strain evidence="2">AA19_3_7</strain>
        <tissue evidence="2">Leaf</tissue>
    </source>
</reference>
<comment type="caution">
    <text evidence="2">The sequence shown here is derived from an EMBL/GenBank/DDBJ whole genome shotgun (WGS) entry which is preliminary data.</text>
</comment>
<protein>
    <submittedName>
        <fullName evidence="2">Uncharacterized protein</fullName>
    </submittedName>
</protein>
<name>A0AAD5C104_AMBAR</name>
<organism evidence="2 3">
    <name type="scientific">Ambrosia artemisiifolia</name>
    <name type="common">Common ragweed</name>
    <dbReference type="NCBI Taxonomy" id="4212"/>
    <lineage>
        <taxon>Eukaryota</taxon>
        <taxon>Viridiplantae</taxon>
        <taxon>Streptophyta</taxon>
        <taxon>Embryophyta</taxon>
        <taxon>Tracheophyta</taxon>
        <taxon>Spermatophyta</taxon>
        <taxon>Magnoliopsida</taxon>
        <taxon>eudicotyledons</taxon>
        <taxon>Gunneridae</taxon>
        <taxon>Pentapetalae</taxon>
        <taxon>asterids</taxon>
        <taxon>campanulids</taxon>
        <taxon>Asterales</taxon>
        <taxon>Asteraceae</taxon>
        <taxon>Asteroideae</taxon>
        <taxon>Heliantheae alliance</taxon>
        <taxon>Heliantheae</taxon>
        <taxon>Ambrosia</taxon>
    </lineage>
</organism>
<evidence type="ECO:0000256" key="1">
    <source>
        <dbReference type="SAM" id="MobiDB-lite"/>
    </source>
</evidence>
<dbReference type="AlphaFoldDB" id="A0AAD5C104"/>
<dbReference type="EMBL" id="JAMZMK010010099">
    <property type="protein sequence ID" value="KAI7733010.1"/>
    <property type="molecule type" value="Genomic_DNA"/>
</dbReference>
<feature type="region of interest" description="Disordered" evidence="1">
    <location>
        <begin position="96"/>
        <end position="139"/>
    </location>
</feature>
<evidence type="ECO:0000313" key="3">
    <source>
        <dbReference type="Proteomes" id="UP001206925"/>
    </source>
</evidence>
<sequence>MGLWDVVYYTGDLLTPVKSTVKRAGSDAVTKIDEVVGIKKLHDQYWPDDQQRGQILHFTSTFAKNTLKYALYQGYKHIPGATVARKLILETMRDVEQTNRDDGIKSTSQPESSNQNSELSSQNAVQDKSEKTKIARSRM</sequence>
<gene>
    <name evidence="2" type="ORF">M8C21_025001</name>
</gene>
<keyword evidence="3" id="KW-1185">Reference proteome</keyword>
<feature type="compositionally biased region" description="Low complexity" evidence="1">
    <location>
        <begin position="106"/>
        <end position="123"/>
    </location>
</feature>
<proteinExistence type="predicted"/>
<dbReference type="Proteomes" id="UP001206925">
    <property type="component" value="Unassembled WGS sequence"/>
</dbReference>
<accession>A0AAD5C104</accession>